<evidence type="ECO:0000256" key="2">
    <source>
        <dbReference type="ARBA" id="ARBA00023315"/>
    </source>
</evidence>
<evidence type="ECO:0000256" key="1">
    <source>
        <dbReference type="ARBA" id="ARBA00022679"/>
    </source>
</evidence>
<dbReference type="EMBL" id="MVBO01000100">
    <property type="protein sequence ID" value="OZJ03163.1"/>
    <property type="molecule type" value="Genomic_DNA"/>
</dbReference>
<dbReference type="OrthoDB" id="30840at2759"/>
<dbReference type="InterPro" id="IPR016181">
    <property type="entry name" value="Acyl_CoA_acyltransferase"/>
</dbReference>
<protein>
    <recommendedName>
        <fullName evidence="3">N-acetyltransferase domain-containing protein</fullName>
    </recommendedName>
</protein>
<dbReference type="AlphaFoldDB" id="A0A261XXR1"/>
<dbReference type="CDD" id="cd04301">
    <property type="entry name" value="NAT_SF"/>
    <property type="match status" value="1"/>
</dbReference>
<dbReference type="GO" id="GO:0008080">
    <property type="term" value="F:N-acetyltransferase activity"/>
    <property type="evidence" value="ECO:0007669"/>
    <property type="project" value="UniProtKB-ARBA"/>
</dbReference>
<keyword evidence="1" id="KW-0808">Transferase</keyword>
<keyword evidence="5" id="KW-1185">Reference proteome</keyword>
<evidence type="ECO:0000259" key="3">
    <source>
        <dbReference type="PROSITE" id="PS51186"/>
    </source>
</evidence>
<accession>A0A261XXR1</accession>
<keyword evidence="2" id="KW-0012">Acyltransferase</keyword>
<dbReference type="Pfam" id="PF00583">
    <property type="entry name" value="Acetyltransf_1"/>
    <property type="match status" value="1"/>
</dbReference>
<dbReference type="Gene3D" id="3.40.630.30">
    <property type="match status" value="1"/>
</dbReference>
<evidence type="ECO:0000313" key="4">
    <source>
        <dbReference type="EMBL" id="OZJ03163.1"/>
    </source>
</evidence>
<dbReference type="PANTHER" id="PTHR10908">
    <property type="entry name" value="SEROTONIN N-ACETYLTRANSFERASE"/>
    <property type="match status" value="1"/>
</dbReference>
<gene>
    <name evidence="4" type="ORF">BZG36_04065</name>
</gene>
<dbReference type="Proteomes" id="UP000242875">
    <property type="component" value="Unassembled WGS sequence"/>
</dbReference>
<dbReference type="SUPFAM" id="SSF55729">
    <property type="entry name" value="Acyl-CoA N-acyltransferases (Nat)"/>
    <property type="match status" value="1"/>
</dbReference>
<dbReference type="InterPro" id="IPR000182">
    <property type="entry name" value="GNAT_dom"/>
</dbReference>
<dbReference type="InterPro" id="IPR051635">
    <property type="entry name" value="SNAT-like"/>
</dbReference>
<reference evidence="4 5" key="1">
    <citation type="journal article" date="2017" name="Mycologia">
        <title>Bifiguratus adelaidae, gen. et sp. nov., a new member of Mucoromycotina in endophytic and soil-dwelling habitats.</title>
        <authorList>
            <person name="Torres-Cruz T.J."/>
            <person name="Billingsley Tobias T.L."/>
            <person name="Almatruk M."/>
            <person name="Hesse C."/>
            <person name="Kuske C.R."/>
            <person name="Desiro A."/>
            <person name="Benucci G.M."/>
            <person name="Bonito G."/>
            <person name="Stajich J.E."/>
            <person name="Dunlap C."/>
            <person name="Arnold A.E."/>
            <person name="Porras-Alfaro A."/>
        </authorList>
    </citation>
    <scope>NUCLEOTIDE SEQUENCE [LARGE SCALE GENOMIC DNA]</scope>
    <source>
        <strain evidence="4 5">AZ0501</strain>
    </source>
</reference>
<name>A0A261XXR1_9FUNG</name>
<organism evidence="4 5">
    <name type="scientific">Bifiguratus adelaidae</name>
    <dbReference type="NCBI Taxonomy" id="1938954"/>
    <lineage>
        <taxon>Eukaryota</taxon>
        <taxon>Fungi</taxon>
        <taxon>Fungi incertae sedis</taxon>
        <taxon>Mucoromycota</taxon>
        <taxon>Mucoromycotina</taxon>
        <taxon>Endogonomycetes</taxon>
        <taxon>Endogonales</taxon>
        <taxon>Endogonales incertae sedis</taxon>
        <taxon>Bifiguratus</taxon>
    </lineage>
</organism>
<dbReference type="PROSITE" id="PS51186">
    <property type="entry name" value="GNAT"/>
    <property type="match status" value="1"/>
</dbReference>
<sequence>MSTLHALTTPTNNDSAHTLPTLRYKGGPLTHRPATIADLDQLSRLESECFPPEEAATRDQILYRIKTVPPELFITTWDNDKLVGFVNGTLTNSPDLTEESMSRHESKGSTVCIHSVSVAPDLRRQGIAYTMLLNYIIGIKNVHRMRPTYKRIVLLAHDNLIPLYTKAGFKVDGPSGVHHGPLPWIQCSMMLGDGGWAHDDE</sequence>
<comment type="caution">
    <text evidence="4">The sequence shown here is derived from an EMBL/GenBank/DDBJ whole genome shotgun (WGS) entry which is preliminary data.</text>
</comment>
<feature type="domain" description="N-acetyltransferase" evidence="3">
    <location>
        <begin position="29"/>
        <end position="194"/>
    </location>
</feature>
<dbReference type="PANTHER" id="PTHR10908:SF0">
    <property type="entry name" value="SEROTONIN N-ACETYLTRANSFERASE"/>
    <property type="match status" value="1"/>
</dbReference>
<evidence type="ECO:0000313" key="5">
    <source>
        <dbReference type="Proteomes" id="UP000242875"/>
    </source>
</evidence>
<proteinExistence type="predicted"/>